<name>A0A9N9CDY4_9GLOM</name>
<feature type="coiled-coil region" evidence="1">
    <location>
        <begin position="133"/>
        <end position="176"/>
    </location>
</feature>
<sequence>MSIPVNQTIKEYNDEIKKINAKYEELEKLLGRDSVYRKRKEELEKDLEKVESFNGKEGYEKEKEGVREFKKNLIRRLGFWSYGRKVAKIIKNKMTQLDLKVEDLATETQQKLKDLKNQEDISKSSLTDYHAAMEKIIATEEKINEEINKKEAQKKYQQLQEKFKNMKNSAEKEKINQEVEEFVTSDNIYYREYKSQANELLSSLKSGSFTYNKSPDADDFP</sequence>
<dbReference type="AlphaFoldDB" id="A0A9N9CDY4"/>
<accession>A0A9N9CDY4</accession>
<keyword evidence="1" id="KW-0175">Coiled coil</keyword>
<evidence type="ECO:0000313" key="3">
    <source>
        <dbReference type="Proteomes" id="UP000789831"/>
    </source>
</evidence>
<evidence type="ECO:0000313" key="2">
    <source>
        <dbReference type="EMBL" id="CAG8600036.1"/>
    </source>
</evidence>
<comment type="caution">
    <text evidence="2">The sequence shown here is derived from an EMBL/GenBank/DDBJ whole genome shotgun (WGS) entry which is preliminary data.</text>
</comment>
<protein>
    <submittedName>
        <fullName evidence="2">7571_t:CDS:1</fullName>
    </submittedName>
</protein>
<reference evidence="2" key="1">
    <citation type="submission" date="2021-06" db="EMBL/GenBank/DDBJ databases">
        <authorList>
            <person name="Kallberg Y."/>
            <person name="Tangrot J."/>
            <person name="Rosling A."/>
        </authorList>
    </citation>
    <scope>NUCLEOTIDE SEQUENCE</scope>
    <source>
        <strain evidence="2">MT106</strain>
    </source>
</reference>
<organism evidence="2 3">
    <name type="scientific">Ambispora gerdemannii</name>
    <dbReference type="NCBI Taxonomy" id="144530"/>
    <lineage>
        <taxon>Eukaryota</taxon>
        <taxon>Fungi</taxon>
        <taxon>Fungi incertae sedis</taxon>
        <taxon>Mucoromycota</taxon>
        <taxon>Glomeromycotina</taxon>
        <taxon>Glomeromycetes</taxon>
        <taxon>Archaeosporales</taxon>
        <taxon>Ambisporaceae</taxon>
        <taxon>Ambispora</taxon>
    </lineage>
</organism>
<dbReference type="Proteomes" id="UP000789831">
    <property type="component" value="Unassembled WGS sequence"/>
</dbReference>
<gene>
    <name evidence="2" type="ORF">AGERDE_LOCUS9055</name>
</gene>
<proteinExistence type="predicted"/>
<dbReference type="EMBL" id="CAJVPL010002120">
    <property type="protein sequence ID" value="CAG8600036.1"/>
    <property type="molecule type" value="Genomic_DNA"/>
</dbReference>
<keyword evidence="3" id="KW-1185">Reference proteome</keyword>
<evidence type="ECO:0000256" key="1">
    <source>
        <dbReference type="SAM" id="Coils"/>
    </source>
</evidence>